<comment type="caution">
    <text evidence="1">The sequence shown here is derived from an EMBL/GenBank/DDBJ whole genome shotgun (WGS) entry which is preliminary data.</text>
</comment>
<gene>
    <name evidence="1" type="ORF">EV182_008787</name>
</gene>
<evidence type="ECO:0000313" key="2">
    <source>
        <dbReference type="Proteomes" id="UP001145114"/>
    </source>
</evidence>
<keyword evidence="2" id="KW-1185">Reference proteome</keyword>
<accession>A0ACC1HKC8</accession>
<organism evidence="1 2">
    <name type="scientific">Spiromyces aspiralis</name>
    <dbReference type="NCBI Taxonomy" id="68401"/>
    <lineage>
        <taxon>Eukaryota</taxon>
        <taxon>Fungi</taxon>
        <taxon>Fungi incertae sedis</taxon>
        <taxon>Zoopagomycota</taxon>
        <taxon>Kickxellomycotina</taxon>
        <taxon>Kickxellomycetes</taxon>
        <taxon>Kickxellales</taxon>
        <taxon>Kickxellaceae</taxon>
        <taxon>Spiromyces</taxon>
    </lineage>
</organism>
<dbReference type="EMBL" id="JAMZIH010004830">
    <property type="protein sequence ID" value="KAJ1676141.1"/>
    <property type="molecule type" value="Genomic_DNA"/>
</dbReference>
<reference evidence="1" key="1">
    <citation type="submission" date="2022-06" db="EMBL/GenBank/DDBJ databases">
        <title>Phylogenomic reconstructions and comparative analyses of Kickxellomycotina fungi.</title>
        <authorList>
            <person name="Reynolds N.K."/>
            <person name="Stajich J.E."/>
            <person name="Barry K."/>
            <person name="Grigoriev I.V."/>
            <person name="Crous P."/>
            <person name="Smith M.E."/>
        </authorList>
    </citation>
    <scope>NUCLEOTIDE SEQUENCE</scope>
    <source>
        <strain evidence="1">RSA 2271</strain>
    </source>
</reference>
<proteinExistence type="predicted"/>
<sequence length="70" mass="7623">MDLNHMIHQMTGTGDLNLNENELQQSARSIQGFDPDSLQSSYSQFRDISGGSADRGLFGSGKSPLSHQVL</sequence>
<evidence type="ECO:0000313" key="1">
    <source>
        <dbReference type="EMBL" id="KAJ1676141.1"/>
    </source>
</evidence>
<name>A0ACC1HKC8_9FUNG</name>
<dbReference type="Proteomes" id="UP001145114">
    <property type="component" value="Unassembled WGS sequence"/>
</dbReference>
<protein>
    <submittedName>
        <fullName evidence="1">Uncharacterized protein</fullName>
    </submittedName>
</protein>
<feature type="non-terminal residue" evidence="1">
    <location>
        <position position="70"/>
    </location>
</feature>